<dbReference type="Gene3D" id="1.10.12.10">
    <property type="entry name" value="Lyase 2-enoyl-coa Hydratase, Chain A, domain 2"/>
    <property type="match status" value="1"/>
</dbReference>
<dbReference type="GO" id="GO:0016853">
    <property type="term" value="F:isomerase activity"/>
    <property type="evidence" value="ECO:0007669"/>
    <property type="project" value="UniProtKB-KW"/>
</dbReference>
<comment type="caution">
    <text evidence="3">The sequence shown here is derived from an EMBL/GenBank/DDBJ whole genome shotgun (WGS) entry which is preliminary data.</text>
</comment>
<dbReference type="EC" id="4.2.1.17" evidence="3"/>
<dbReference type="Pfam" id="PF00378">
    <property type="entry name" value="ECH_1"/>
    <property type="match status" value="1"/>
</dbReference>
<dbReference type="SUPFAM" id="SSF52096">
    <property type="entry name" value="ClpP/crotonase"/>
    <property type="match status" value="1"/>
</dbReference>
<evidence type="ECO:0000256" key="1">
    <source>
        <dbReference type="ARBA" id="ARBA00005254"/>
    </source>
</evidence>
<dbReference type="InterPro" id="IPR014748">
    <property type="entry name" value="Enoyl-CoA_hydra_C"/>
</dbReference>
<dbReference type="GO" id="GO:0004300">
    <property type="term" value="F:enoyl-CoA hydratase activity"/>
    <property type="evidence" value="ECO:0007669"/>
    <property type="project" value="UniProtKB-EC"/>
</dbReference>
<proteinExistence type="inferred from homology"/>
<dbReference type="PANTHER" id="PTHR43459:SF1">
    <property type="entry name" value="EG:BACN32G11.4 PROTEIN"/>
    <property type="match status" value="1"/>
</dbReference>
<dbReference type="EMBL" id="SEOM01000004">
    <property type="protein sequence ID" value="RYM01577.1"/>
    <property type="molecule type" value="Genomic_DNA"/>
</dbReference>
<dbReference type="AlphaFoldDB" id="A0A4V1WA24"/>
<accession>A0A4V1WA24</accession>
<dbReference type="PROSITE" id="PS00166">
    <property type="entry name" value="ENOYL_COA_HYDRATASE"/>
    <property type="match status" value="1"/>
</dbReference>
<dbReference type="PANTHER" id="PTHR43459">
    <property type="entry name" value="ENOYL-COA HYDRATASE"/>
    <property type="match status" value="1"/>
</dbReference>
<gene>
    <name evidence="3" type="ORF">EWH08_12960</name>
</gene>
<dbReference type="InterPro" id="IPR018376">
    <property type="entry name" value="Enoyl-CoA_hyd/isom_CS"/>
</dbReference>
<protein>
    <submittedName>
        <fullName evidence="3">2-(1,2-epoxy-1,2-dihydrophenyl)acetyl-CoA isomerase</fullName>
        <ecNumber evidence="3">4.2.1.17</ecNumber>
    </submittedName>
</protein>
<dbReference type="InterPro" id="IPR001753">
    <property type="entry name" value="Enoyl-CoA_hydra/iso"/>
</dbReference>
<dbReference type="Proteomes" id="UP000292734">
    <property type="component" value="Unassembled WGS sequence"/>
</dbReference>
<evidence type="ECO:0000313" key="4">
    <source>
        <dbReference type="Proteomes" id="UP000292734"/>
    </source>
</evidence>
<sequence length="261" mass="27853">MAFETILFDVEDGVATLTFNRPERLNAIDEQMVGEAYEAVSAIEDDDSIRVLVITGAGRAFSSGADLAGGDLEPGEVDAGRVLETLFNPLLEKLFALSVPVVAAVNGPAAGAGCSLALAADITVAAESAYFLQAFINIGLVPDVGSTWVLPRQVGRARATAMMMLGERIPAPQAADWGLIWKCVPDAELHDEVRKIARKFAAGPTRAYAMVRTGIRDALEGPLSKALHAERRNQWLAGRTADFAEGVAAFQQKRQPNFRGS</sequence>
<evidence type="ECO:0000256" key="2">
    <source>
        <dbReference type="RuleBase" id="RU003707"/>
    </source>
</evidence>
<dbReference type="CDD" id="cd06558">
    <property type="entry name" value="crotonase-like"/>
    <property type="match status" value="1"/>
</dbReference>
<keyword evidence="3" id="KW-0413">Isomerase</keyword>
<reference evidence="3 4" key="1">
    <citation type="submission" date="2019-02" db="EMBL/GenBank/DDBJ databases">
        <authorList>
            <person name="Feng G."/>
        </authorList>
    </citation>
    <scope>NUCLEOTIDE SEQUENCE [LARGE SCALE GENOMIC DNA]</scope>
    <source>
        <strain evidence="3 4">DSM 26779</strain>
    </source>
</reference>
<dbReference type="Gene3D" id="3.90.226.10">
    <property type="entry name" value="2-enoyl-CoA Hydratase, Chain A, domain 1"/>
    <property type="match status" value="1"/>
</dbReference>
<dbReference type="InterPro" id="IPR029045">
    <property type="entry name" value="ClpP/crotonase-like_dom_sf"/>
</dbReference>
<organism evidence="3 4">
    <name type="scientific">Sphingobium indicum</name>
    <dbReference type="NCBI Taxonomy" id="332055"/>
    <lineage>
        <taxon>Bacteria</taxon>
        <taxon>Pseudomonadati</taxon>
        <taxon>Pseudomonadota</taxon>
        <taxon>Alphaproteobacteria</taxon>
        <taxon>Sphingomonadales</taxon>
        <taxon>Sphingomonadaceae</taxon>
        <taxon>Sphingobium</taxon>
    </lineage>
</organism>
<keyword evidence="3" id="KW-0456">Lyase</keyword>
<name>A0A4V1WA24_9SPHN</name>
<comment type="similarity">
    <text evidence="1 2">Belongs to the enoyl-CoA hydratase/isomerase family.</text>
</comment>
<evidence type="ECO:0000313" key="3">
    <source>
        <dbReference type="EMBL" id="RYM01577.1"/>
    </source>
</evidence>
<dbReference type="RefSeq" id="WP_129965532.1">
    <property type="nucleotide sequence ID" value="NZ_JACBZE010000005.1"/>
</dbReference>